<reference evidence="3" key="1">
    <citation type="submission" date="2017-01" db="EMBL/GenBank/DDBJ databases">
        <authorList>
            <person name="Varghese N."/>
            <person name="Submissions S."/>
        </authorList>
    </citation>
    <scope>NUCLEOTIDE SEQUENCE [LARGE SCALE GENOMIC DNA]</scope>
    <source>
        <strain evidence="3">DSM 21054</strain>
    </source>
</reference>
<organism evidence="2 3">
    <name type="scientific">Filimonas lacunae</name>
    <dbReference type="NCBI Taxonomy" id="477680"/>
    <lineage>
        <taxon>Bacteria</taxon>
        <taxon>Pseudomonadati</taxon>
        <taxon>Bacteroidota</taxon>
        <taxon>Chitinophagia</taxon>
        <taxon>Chitinophagales</taxon>
        <taxon>Chitinophagaceae</taxon>
        <taxon>Filimonas</taxon>
    </lineage>
</organism>
<evidence type="ECO:0000313" key="3">
    <source>
        <dbReference type="Proteomes" id="UP000186917"/>
    </source>
</evidence>
<proteinExistence type="predicted"/>
<feature type="region of interest" description="Disordered" evidence="1">
    <location>
        <begin position="1"/>
        <end position="32"/>
    </location>
</feature>
<name>A0A173MA62_9BACT</name>
<evidence type="ECO:0000256" key="1">
    <source>
        <dbReference type="SAM" id="MobiDB-lite"/>
    </source>
</evidence>
<evidence type="ECO:0000313" key="2">
    <source>
        <dbReference type="EMBL" id="SIT31411.1"/>
    </source>
</evidence>
<feature type="compositionally biased region" description="Basic and acidic residues" evidence="1">
    <location>
        <begin position="1"/>
        <end position="15"/>
    </location>
</feature>
<dbReference type="Pfam" id="PF12083">
    <property type="entry name" value="DUF3560"/>
    <property type="match status" value="1"/>
</dbReference>
<dbReference type="KEGG" id="fln:FLA_0418"/>
<dbReference type="InterPro" id="IPR021944">
    <property type="entry name" value="DUF3560"/>
</dbReference>
<dbReference type="Proteomes" id="UP000186917">
    <property type="component" value="Unassembled WGS sequence"/>
</dbReference>
<dbReference type="EMBL" id="FTOR01000010">
    <property type="protein sequence ID" value="SIT31411.1"/>
    <property type="molecule type" value="Genomic_DNA"/>
</dbReference>
<dbReference type="RefSeq" id="WP_076381738.1">
    <property type="nucleotide sequence ID" value="NZ_AP017422.1"/>
</dbReference>
<dbReference type="OrthoDB" id="9803716at2"/>
<evidence type="ECO:0008006" key="4">
    <source>
        <dbReference type="Google" id="ProtNLM"/>
    </source>
</evidence>
<keyword evidence="3" id="KW-1185">Reference proteome</keyword>
<dbReference type="AlphaFoldDB" id="A0A173MA62"/>
<accession>A0A173MA62</accession>
<gene>
    <name evidence="2" type="ORF">SAMN05421788_110161</name>
</gene>
<sequence length="256" mass="29298">MRHDYHERKVNRADNAEMQAAKSRQKSQQLYESSHNMVSGIPMGQPILIGHHSEKGHRRLLERSNNAMRGSVEADKAADHYEDRASSIRNNKTIATDNPDALQLLRDKLARLQAAHELLKQAGKLYRKNPNDKDGYMKLPGATIGQWNDMVKYGGIKRFEIANSNQNINSVKKRLEEQEAIESLTYKEEEKNGVKYIINPEVGRVQLKFGSRVPEEVYRTLRKHGFVYCKSEGAFQRKITGNGVFAAKMFLKQFNP</sequence>
<protein>
    <recommendedName>
        <fullName evidence="4">DUF3560 domain-containing protein</fullName>
    </recommendedName>
</protein>
<dbReference type="STRING" id="477680.SAMN05421788_110161"/>